<evidence type="ECO:0000256" key="1">
    <source>
        <dbReference type="SAM" id="SignalP"/>
    </source>
</evidence>
<organism evidence="2 3">
    <name type="scientific">Tuber borchii</name>
    <name type="common">White truffle</name>
    <dbReference type="NCBI Taxonomy" id="42251"/>
    <lineage>
        <taxon>Eukaryota</taxon>
        <taxon>Fungi</taxon>
        <taxon>Dikarya</taxon>
        <taxon>Ascomycota</taxon>
        <taxon>Pezizomycotina</taxon>
        <taxon>Pezizomycetes</taxon>
        <taxon>Pezizales</taxon>
        <taxon>Tuberaceae</taxon>
        <taxon>Tuber</taxon>
    </lineage>
</organism>
<name>A0A2T6ZI00_TUBBO</name>
<keyword evidence="3" id="KW-1185">Reference proteome</keyword>
<keyword evidence="1" id="KW-0732">Signal</keyword>
<dbReference type="OrthoDB" id="5494384at2759"/>
<dbReference type="Proteomes" id="UP000244722">
    <property type="component" value="Unassembled WGS sequence"/>
</dbReference>
<proteinExistence type="predicted"/>
<comment type="caution">
    <text evidence="2">The sequence shown here is derived from an EMBL/GenBank/DDBJ whole genome shotgun (WGS) entry which is preliminary data.</text>
</comment>
<evidence type="ECO:0000313" key="3">
    <source>
        <dbReference type="Proteomes" id="UP000244722"/>
    </source>
</evidence>
<reference evidence="2 3" key="1">
    <citation type="submission" date="2017-04" db="EMBL/GenBank/DDBJ databases">
        <title>Draft genome sequence of Tuber borchii Vittad., a whitish edible truffle.</title>
        <authorList>
            <consortium name="DOE Joint Genome Institute"/>
            <person name="Murat C."/>
            <person name="Kuo A."/>
            <person name="Barry K.W."/>
            <person name="Clum A."/>
            <person name="Dockter R.B."/>
            <person name="Fauchery L."/>
            <person name="Iotti M."/>
            <person name="Kohler A."/>
            <person name="Labutti K."/>
            <person name="Lindquist E.A."/>
            <person name="Lipzen A."/>
            <person name="Ohm R.A."/>
            <person name="Wang M."/>
            <person name="Grigoriev I.V."/>
            <person name="Zambonelli A."/>
            <person name="Martin F.M."/>
        </authorList>
    </citation>
    <scope>NUCLEOTIDE SEQUENCE [LARGE SCALE GENOMIC DNA]</scope>
    <source>
        <strain evidence="2 3">Tbo3840</strain>
    </source>
</reference>
<dbReference type="AlphaFoldDB" id="A0A2T6ZI00"/>
<protein>
    <submittedName>
        <fullName evidence="2">Uncharacterized protein</fullName>
    </submittedName>
</protein>
<sequence length="176" mass="18880">MVFLGPFFFLLFFSSISTTITRAAKSDIASTPLRNSLEALVQDPATTVTDIKALIKNTFLDPALFPLAPSISVGVRCNTTNTSPTYVKAMIAIVVVSKREGKLYNPGGMCLRYFSLNGCNLGMCRVAGSGIRMPWVVFANSAWSVARDCAREIGWEWYTSGEGDFSAGTVVGVSGG</sequence>
<feature type="chain" id="PRO_5015420422" evidence="1">
    <location>
        <begin position="24"/>
        <end position="176"/>
    </location>
</feature>
<evidence type="ECO:0000313" key="2">
    <source>
        <dbReference type="EMBL" id="PUU75127.1"/>
    </source>
</evidence>
<gene>
    <name evidence="2" type="ORF">B9Z19DRAFT_1067686</name>
</gene>
<feature type="signal peptide" evidence="1">
    <location>
        <begin position="1"/>
        <end position="23"/>
    </location>
</feature>
<dbReference type="EMBL" id="NESQ01000250">
    <property type="protein sequence ID" value="PUU75127.1"/>
    <property type="molecule type" value="Genomic_DNA"/>
</dbReference>
<accession>A0A2T6ZI00</accession>